<keyword evidence="4 6" id="KW-1133">Transmembrane helix</keyword>
<feature type="transmembrane region" description="Helical" evidence="6">
    <location>
        <begin position="85"/>
        <end position="104"/>
    </location>
</feature>
<dbReference type="GO" id="GO:0022857">
    <property type="term" value="F:transmembrane transporter activity"/>
    <property type="evidence" value="ECO:0007669"/>
    <property type="project" value="TreeGrafter"/>
</dbReference>
<dbReference type="SUPFAM" id="SSF81653">
    <property type="entry name" value="Calcium ATPase, transduction domain A"/>
    <property type="match status" value="1"/>
</dbReference>
<name>A0A388T8S4_TERA1</name>
<organism evidence="8 9">
    <name type="scientific">Termititenax aidoneus</name>
    <dbReference type="NCBI Taxonomy" id="2218524"/>
    <lineage>
        <taxon>Bacteria</taxon>
        <taxon>Bacillati</taxon>
        <taxon>Candidatus Margulisiibacteriota</taxon>
        <taxon>Candidatus Termititenacia</taxon>
        <taxon>Candidatus Termititenacales</taxon>
        <taxon>Candidatus Termititenacaceae</taxon>
        <taxon>Candidatus Termititenax</taxon>
    </lineage>
</organism>
<dbReference type="SUPFAM" id="SSF81665">
    <property type="entry name" value="Calcium ATPase, transmembrane domain M"/>
    <property type="match status" value="1"/>
</dbReference>
<dbReference type="InterPro" id="IPR001757">
    <property type="entry name" value="P_typ_ATPase"/>
</dbReference>
<dbReference type="Gene3D" id="2.70.150.10">
    <property type="entry name" value="Calcium-transporting ATPase, cytoplasmic transduction domain A"/>
    <property type="match status" value="1"/>
</dbReference>
<dbReference type="InterPro" id="IPR051014">
    <property type="entry name" value="Cation_Transport_ATPase_IB"/>
</dbReference>
<evidence type="ECO:0000259" key="7">
    <source>
        <dbReference type="Pfam" id="PF00122"/>
    </source>
</evidence>
<dbReference type="InterPro" id="IPR023214">
    <property type="entry name" value="HAD_sf"/>
</dbReference>
<dbReference type="Proteomes" id="UP000269352">
    <property type="component" value="Unassembled WGS sequence"/>
</dbReference>
<dbReference type="InterPro" id="IPR023299">
    <property type="entry name" value="ATPase_P-typ_cyto_dom_N"/>
</dbReference>
<accession>A0A388T8S4</accession>
<evidence type="ECO:0000256" key="5">
    <source>
        <dbReference type="ARBA" id="ARBA00023136"/>
    </source>
</evidence>
<dbReference type="PANTHER" id="PTHR48085:SF5">
    <property type="entry name" value="CADMIUM_ZINC-TRANSPORTING ATPASE HMA4-RELATED"/>
    <property type="match status" value="1"/>
</dbReference>
<dbReference type="GO" id="GO:0016020">
    <property type="term" value="C:membrane"/>
    <property type="evidence" value="ECO:0007669"/>
    <property type="project" value="UniProtKB-SubCell"/>
</dbReference>
<comment type="subcellular location">
    <subcellularLocation>
        <location evidence="1">Membrane</location>
        <topology evidence="1">Multi-pass membrane protein</topology>
    </subcellularLocation>
</comment>
<evidence type="ECO:0000256" key="4">
    <source>
        <dbReference type="ARBA" id="ARBA00022989"/>
    </source>
</evidence>
<proteinExistence type="inferred from homology"/>
<dbReference type="GO" id="GO:0005524">
    <property type="term" value="F:ATP binding"/>
    <property type="evidence" value="ECO:0007669"/>
    <property type="project" value="InterPro"/>
</dbReference>
<dbReference type="PANTHER" id="PTHR48085">
    <property type="entry name" value="CADMIUM/ZINC-TRANSPORTING ATPASE HMA2-RELATED"/>
    <property type="match status" value="1"/>
</dbReference>
<keyword evidence="5 6" id="KW-0472">Membrane</keyword>
<dbReference type="GO" id="GO:0016887">
    <property type="term" value="F:ATP hydrolysis activity"/>
    <property type="evidence" value="ECO:0007669"/>
    <property type="project" value="InterPro"/>
</dbReference>
<dbReference type="InterPro" id="IPR036412">
    <property type="entry name" value="HAD-like_sf"/>
</dbReference>
<dbReference type="EMBL" id="BGZN01000004">
    <property type="protein sequence ID" value="GBR72933.1"/>
    <property type="molecule type" value="Genomic_DNA"/>
</dbReference>
<sequence length="908" mass="98569">MYLKIVAADVLEAEKIKFHDIAKTTGAVAGGAYAAFIFSLPLLIHYGSGNLGGQISEVRSSLNLGILADAAQNVSLFKIHSSGTLGLVNTIGLTLASFYGFGLVKDAVQNLRLPRFTLSELQTKFSEFNNIDQKLFALQTGVQDQNLLEQIFDLLKKQEVLAPLGADLYTVNAQNCAEEIYAALFDLGLTIGQTDAVMAYLRHTAEQNAELFFRRSLLGAQKLLARAALLPPNKQRQLAQAVFQEQLTSEREEAFLQFLRTARRRTVSIDTQIALSIALPFFVSMYNFISGDYIPCCPIHQQAIQECLGTPWQNYGGALPGLAEAAFLAVMHGQLSHVLEKLAENKTRKALARVMNSSQLAKEYITLQDGRQTLTPLENIAPQSTLVLKKGQQLPVDAVALQQMTVSESHMTGESVPVLKMPGQTVLSGAIVLDDTAQAQALRTYADSALAQQEKQIQQAIANKSAAEDIVEAFSRKWSPAMSLFSSGYFMYGVLSANMFAIKNALTILVATTPCGVQTALPTAKLALISRLAKDRIILRDPKALAAAGKTQIIVFDKTDTLTDSSHLSIRGLHYTVDGAPEQDLPLLYAVEFLAAHSIAEKILEYIGPQTQRPEIRNFQDLGKAVQGTYTADGQEHTISVGSLKYLRGEGLLSTAETTGLNEDAVVMVVDGQARLYFEYAETLRADAVDTILALQKTGQRIVIASGDSRQRVQAAVELLNKELLARGAKPLPDTDIHAELRPEEKTALVRNLQKDQNGGKQYVTMVGDGNNDSGALAAADFGISWNAKGLARNAAHALVTDGSQLSKVVDILQMSRQYSRNMLQNILLSTIGNALVIGGVVTGYTGLAFNYVGNLFSNSVGRMLRTMDMFISMLIHEGLTIGSAFNAARLGRKPKIKAQNKDTAESP</sequence>
<evidence type="ECO:0000256" key="1">
    <source>
        <dbReference type="ARBA" id="ARBA00004141"/>
    </source>
</evidence>
<dbReference type="NCBIfam" id="TIGR01494">
    <property type="entry name" value="ATPase_P-type"/>
    <property type="match status" value="2"/>
</dbReference>
<dbReference type="Gene3D" id="3.40.50.1000">
    <property type="entry name" value="HAD superfamily/HAD-like"/>
    <property type="match status" value="1"/>
</dbReference>
<feature type="transmembrane region" description="Helical" evidence="6">
    <location>
        <begin position="870"/>
        <end position="889"/>
    </location>
</feature>
<evidence type="ECO:0000256" key="6">
    <source>
        <dbReference type="SAM" id="Phobius"/>
    </source>
</evidence>
<keyword evidence="3 6" id="KW-0812">Transmembrane</keyword>
<protein>
    <submittedName>
        <fullName evidence="8">Cation transport ATPase PacS</fullName>
    </submittedName>
</protein>
<dbReference type="SUPFAM" id="SSF56784">
    <property type="entry name" value="HAD-like"/>
    <property type="match status" value="1"/>
</dbReference>
<comment type="caution">
    <text evidence="8">The sequence shown here is derived from an EMBL/GenBank/DDBJ whole genome shotgun (WGS) entry which is preliminary data.</text>
</comment>
<dbReference type="PRINTS" id="PR00119">
    <property type="entry name" value="CATATPASE"/>
</dbReference>
<reference evidence="8 9" key="1">
    <citation type="journal article" date="2019" name="ISME J.">
        <title>Genome analyses of uncultured TG2/ZB3 bacteria in 'Margulisbacteria' specifically attached to ectosymbiotic spirochetes of protists in the termite gut.</title>
        <authorList>
            <person name="Utami Y.D."/>
            <person name="Kuwahara H."/>
            <person name="Igai K."/>
            <person name="Murakami T."/>
            <person name="Sugaya K."/>
            <person name="Morikawa T."/>
            <person name="Nagura Y."/>
            <person name="Yuki M."/>
            <person name="Deevong P."/>
            <person name="Inoue T."/>
            <person name="Kihara K."/>
            <person name="Lo N."/>
            <person name="Yamada A."/>
            <person name="Ohkuma M."/>
            <person name="Hongoh Y."/>
        </authorList>
    </citation>
    <scope>NUCLEOTIDE SEQUENCE [LARGE SCALE GENOMIC DNA]</scope>
    <source>
        <strain evidence="8">NkOx7-01</strain>
    </source>
</reference>
<evidence type="ECO:0000256" key="3">
    <source>
        <dbReference type="ARBA" id="ARBA00022692"/>
    </source>
</evidence>
<dbReference type="InterPro" id="IPR059000">
    <property type="entry name" value="ATPase_P-type_domA"/>
</dbReference>
<dbReference type="InterPro" id="IPR008250">
    <property type="entry name" value="ATPase_P-typ_transduc_dom_A_sf"/>
</dbReference>
<dbReference type="Gene3D" id="3.40.1110.10">
    <property type="entry name" value="Calcium-transporting ATPase, cytoplasmic domain N"/>
    <property type="match status" value="1"/>
</dbReference>
<gene>
    <name evidence="8" type="primary">pacS</name>
    <name evidence="8" type="ORF">NO1_0389</name>
</gene>
<dbReference type="Pfam" id="PF00702">
    <property type="entry name" value="Hydrolase"/>
    <property type="match status" value="1"/>
</dbReference>
<dbReference type="AlphaFoldDB" id="A0A388T8S4"/>
<evidence type="ECO:0000313" key="8">
    <source>
        <dbReference type="EMBL" id="GBR72933.1"/>
    </source>
</evidence>
<dbReference type="Pfam" id="PF00122">
    <property type="entry name" value="E1-E2_ATPase"/>
    <property type="match status" value="1"/>
</dbReference>
<evidence type="ECO:0000256" key="2">
    <source>
        <dbReference type="ARBA" id="ARBA00006024"/>
    </source>
</evidence>
<comment type="similarity">
    <text evidence="2">Belongs to the cation transport ATPase (P-type) (TC 3.A.3) family. Type IB subfamily.</text>
</comment>
<evidence type="ECO:0000313" key="9">
    <source>
        <dbReference type="Proteomes" id="UP000269352"/>
    </source>
</evidence>
<feature type="domain" description="P-type ATPase A" evidence="7">
    <location>
        <begin position="367"/>
        <end position="455"/>
    </location>
</feature>
<feature type="transmembrane region" description="Helical" evidence="6">
    <location>
        <begin position="21"/>
        <end position="44"/>
    </location>
</feature>
<keyword evidence="9" id="KW-1185">Reference proteome</keyword>
<dbReference type="InterPro" id="IPR023298">
    <property type="entry name" value="ATPase_P-typ_TM_dom_sf"/>
</dbReference>
<feature type="transmembrane region" description="Helical" evidence="6">
    <location>
        <begin position="827"/>
        <end position="850"/>
    </location>
</feature>